<dbReference type="InterPro" id="IPR014026">
    <property type="entry name" value="UDP-Glc/GDP-Man_DH_dimer"/>
</dbReference>
<dbReference type="Proteomes" id="UP000675880">
    <property type="component" value="Unassembled WGS sequence"/>
</dbReference>
<evidence type="ECO:0000256" key="3">
    <source>
        <dbReference type="ARBA" id="ARBA00012954"/>
    </source>
</evidence>
<dbReference type="SUPFAM" id="SSF52413">
    <property type="entry name" value="UDP-glucose/GDP-mannose dehydrogenase C-terminal domain"/>
    <property type="match status" value="1"/>
</dbReference>
<dbReference type="PROSITE" id="PS51257">
    <property type="entry name" value="PROKAR_LIPOPROTEIN"/>
    <property type="match status" value="1"/>
</dbReference>
<dbReference type="Pfam" id="PF03721">
    <property type="entry name" value="UDPG_MGDP_dh_N"/>
    <property type="match status" value="1"/>
</dbReference>
<dbReference type="Pfam" id="PF03720">
    <property type="entry name" value="UDPG_MGDP_dh_C"/>
    <property type="match status" value="1"/>
</dbReference>
<accession>A0ABM8SE56</accession>
<dbReference type="PIRSF" id="PIRSF000124">
    <property type="entry name" value="UDPglc_GDPman_dh"/>
    <property type="match status" value="1"/>
</dbReference>
<dbReference type="EMBL" id="CAJNBJ010000022">
    <property type="protein sequence ID" value="CAE6804109.1"/>
    <property type="molecule type" value="Genomic_DNA"/>
</dbReference>
<gene>
    <name evidence="10" type="primary">aglM</name>
    <name evidence="10" type="ORF">NSPZN2_90005</name>
</gene>
<dbReference type="SUPFAM" id="SSF51735">
    <property type="entry name" value="NAD(P)-binding Rossmann-fold domains"/>
    <property type="match status" value="1"/>
</dbReference>
<organism evidence="10 11">
    <name type="scientific">Nitrospira defluvii</name>
    <dbReference type="NCBI Taxonomy" id="330214"/>
    <lineage>
        <taxon>Bacteria</taxon>
        <taxon>Pseudomonadati</taxon>
        <taxon>Nitrospirota</taxon>
        <taxon>Nitrospiria</taxon>
        <taxon>Nitrospirales</taxon>
        <taxon>Nitrospiraceae</taxon>
        <taxon>Nitrospira</taxon>
    </lineage>
</organism>
<dbReference type="SMART" id="SM00984">
    <property type="entry name" value="UDPG_MGDP_dh_C"/>
    <property type="match status" value="1"/>
</dbReference>
<dbReference type="InterPro" id="IPR028357">
    <property type="entry name" value="UDPglc_DH_bac"/>
</dbReference>
<dbReference type="Gene3D" id="3.40.50.720">
    <property type="entry name" value="NAD(P)-binding Rossmann-like Domain"/>
    <property type="match status" value="2"/>
</dbReference>
<dbReference type="SUPFAM" id="SSF48179">
    <property type="entry name" value="6-phosphogluconate dehydrogenase C-terminal domain-like"/>
    <property type="match status" value="1"/>
</dbReference>
<keyword evidence="5 8" id="KW-0560">Oxidoreductase</keyword>
<comment type="caution">
    <text evidence="10">The sequence shown here is derived from an EMBL/GenBank/DDBJ whole genome shotgun (WGS) entry which is preliminary data.</text>
</comment>
<dbReference type="InterPro" id="IPR017476">
    <property type="entry name" value="UDP-Glc/GDP-Man"/>
</dbReference>
<dbReference type="PIRSF" id="PIRSF500134">
    <property type="entry name" value="UDPglc_DH_bac"/>
    <property type="match status" value="1"/>
</dbReference>
<comment type="similarity">
    <text evidence="2 8">Belongs to the UDP-glucose/GDP-mannose dehydrogenase family.</text>
</comment>
<feature type="domain" description="UDP-glucose/GDP-mannose dehydrogenase C-terminal" evidence="9">
    <location>
        <begin position="330"/>
        <end position="433"/>
    </location>
</feature>
<proteinExistence type="inferred from homology"/>
<evidence type="ECO:0000313" key="10">
    <source>
        <dbReference type="EMBL" id="CAE6804109.1"/>
    </source>
</evidence>
<dbReference type="Gene3D" id="1.20.5.100">
    <property type="entry name" value="Cytochrome c1, transmembrane anchor, C-terminal"/>
    <property type="match status" value="1"/>
</dbReference>
<dbReference type="PANTHER" id="PTHR43750:SF3">
    <property type="entry name" value="UDP-GLUCOSE 6-DEHYDROGENASE TUAD"/>
    <property type="match status" value="1"/>
</dbReference>
<dbReference type="InterPro" id="IPR036220">
    <property type="entry name" value="UDP-Glc/GDP-Man_DH_C_sf"/>
</dbReference>
<evidence type="ECO:0000256" key="1">
    <source>
        <dbReference type="ARBA" id="ARBA00004701"/>
    </source>
</evidence>
<evidence type="ECO:0000256" key="8">
    <source>
        <dbReference type="PIRNR" id="PIRNR000124"/>
    </source>
</evidence>
<keyword evidence="11" id="KW-1185">Reference proteome</keyword>
<evidence type="ECO:0000256" key="2">
    <source>
        <dbReference type="ARBA" id="ARBA00006601"/>
    </source>
</evidence>
<dbReference type="Pfam" id="PF00984">
    <property type="entry name" value="UDPG_MGDP_dh"/>
    <property type="match status" value="1"/>
</dbReference>
<evidence type="ECO:0000256" key="6">
    <source>
        <dbReference type="ARBA" id="ARBA00023027"/>
    </source>
</evidence>
<evidence type="ECO:0000313" key="11">
    <source>
        <dbReference type="Proteomes" id="UP000675880"/>
    </source>
</evidence>
<comment type="catalytic activity">
    <reaction evidence="7 8">
        <text>UDP-alpha-D-glucose + 2 NAD(+) + H2O = UDP-alpha-D-glucuronate + 2 NADH + 3 H(+)</text>
        <dbReference type="Rhea" id="RHEA:23596"/>
        <dbReference type="ChEBI" id="CHEBI:15377"/>
        <dbReference type="ChEBI" id="CHEBI:15378"/>
        <dbReference type="ChEBI" id="CHEBI:57540"/>
        <dbReference type="ChEBI" id="CHEBI:57945"/>
        <dbReference type="ChEBI" id="CHEBI:58052"/>
        <dbReference type="ChEBI" id="CHEBI:58885"/>
        <dbReference type="EC" id="1.1.1.22"/>
    </reaction>
</comment>
<keyword evidence="6 8" id="KW-0520">NAD</keyword>
<dbReference type="PANTHER" id="PTHR43750">
    <property type="entry name" value="UDP-GLUCOSE 6-DEHYDROGENASE TUAD"/>
    <property type="match status" value="1"/>
</dbReference>
<dbReference type="GO" id="GO:0003979">
    <property type="term" value="F:UDP-glucose 6-dehydrogenase activity"/>
    <property type="evidence" value="ECO:0007669"/>
    <property type="project" value="UniProtKB-EC"/>
</dbReference>
<evidence type="ECO:0000256" key="7">
    <source>
        <dbReference type="ARBA" id="ARBA00047473"/>
    </source>
</evidence>
<reference evidence="10 11" key="1">
    <citation type="submission" date="2021-02" db="EMBL/GenBank/DDBJ databases">
        <authorList>
            <person name="Han P."/>
        </authorList>
    </citation>
    <scope>NUCLEOTIDE SEQUENCE [LARGE SCALE GENOMIC DNA]</scope>
    <source>
        <strain evidence="10">Candidatus Nitrospira sp. ZN2</strain>
    </source>
</reference>
<protein>
    <recommendedName>
        <fullName evidence="4 8">UDP-glucose 6-dehydrogenase</fullName>
        <ecNumber evidence="3 8">1.1.1.22</ecNumber>
    </recommendedName>
</protein>
<dbReference type="InterPro" id="IPR014027">
    <property type="entry name" value="UDP-Glc/GDP-Man_DH_C"/>
</dbReference>
<comment type="pathway">
    <text evidence="1">Nucleotide-sugar biosynthesis; UDP-alpha-D-glucuronate biosynthesis; UDP-alpha-D-glucuronate from UDP-alpha-D-glucose: step 1/1.</text>
</comment>
<dbReference type="EC" id="1.1.1.22" evidence="3 8"/>
<dbReference type="InterPro" id="IPR036291">
    <property type="entry name" value="NAD(P)-bd_dom_sf"/>
</dbReference>
<evidence type="ECO:0000256" key="5">
    <source>
        <dbReference type="ARBA" id="ARBA00023002"/>
    </source>
</evidence>
<dbReference type="InterPro" id="IPR001732">
    <property type="entry name" value="UDP-Glc/GDP-Man_DH_N"/>
</dbReference>
<evidence type="ECO:0000259" key="9">
    <source>
        <dbReference type="SMART" id="SM00984"/>
    </source>
</evidence>
<name>A0ABM8SE56_9BACT</name>
<evidence type="ECO:0000256" key="4">
    <source>
        <dbReference type="ARBA" id="ARBA00015132"/>
    </source>
</evidence>
<dbReference type="NCBIfam" id="TIGR03026">
    <property type="entry name" value="NDP-sugDHase"/>
    <property type="match status" value="1"/>
</dbReference>
<sequence>MKISVIGTGYVGLVSGACLAERGHQVTCVDIRPEVVLEINAGRPPIHEVGLENLLRSARDKGLLSATTDAKPAILDSDVTLICVGTPTVDGRMDVSQIVAAAEEVGAALANKRGYHVVAVKSTVLPGTTEGPVKAAIESHCGRRVGDGWGLCMNPEFLREGRAVEDFRVPDRIVVGATDPITAEVFLRVYAGFTCPKLITTPRTAEMIKYVSNSLLATMISFSNEIGNICSAVPGVDARSVWKGVHLDRRLTPINGQVGGPAGVTEYLWHGLGFGGSCFPKDVAALRSFGRTVGEQTRMLDAVLDINADQPLRMVALLEKELSLAGKNVAVLGLAFKPGTDDLRESPALPLVAELRRKGAKVLVHDPIAMPHAKRRTEFRDVVFAENWADALRKSDACCLVTAWPEYREIQPADFSRLMARSLVIDGRGVFEPAAMVEAGVVWRGVGYTPEST</sequence>
<dbReference type="InterPro" id="IPR008927">
    <property type="entry name" value="6-PGluconate_DH-like_C_sf"/>
</dbReference>
<dbReference type="RefSeq" id="WP_213044342.1">
    <property type="nucleotide sequence ID" value="NZ_CAJNBJ010000022.1"/>
</dbReference>